<gene>
    <name evidence="2" type="ORF">Pan14r_29130</name>
</gene>
<reference evidence="2 3" key="1">
    <citation type="submission" date="2019-02" db="EMBL/GenBank/DDBJ databases">
        <title>Deep-cultivation of Planctomycetes and their phenomic and genomic characterization uncovers novel biology.</title>
        <authorList>
            <person name="Wiegand S."/>
            <person name="Jogler M."/>
            <person name="Boedeker C."/>
            <person name="Pinto D."/>
            <person name="Vollmers J."/>
            <person name="Rivas-Marin E."/>
            <person name="Kohn T."/>
            <person name="Peeters S.H."/>
            <person name="Heuer A."/>
            <person name="Rast P."/>
            <person name="Oberbeckmann S."/>
            <person name="Bunk B."/>
            <person name="Jeske O."/>
            <person name="Meyerdierks A."/>
            <person name="Storesund J.E."/>
            <person name="Kallscheuer N."/>
            <person name="Luecker S."/>
            <person name="Lage O.M."/>
            <person name="Pohl T."/>
            <person name="Merkel B.J."/>
            <person name="Hornburger P."/>
            <person name="Mueller R.-W."/>
            <person name="Bruemmer F."/>
            <person name="Labrenz M."/>
            <person name="Spormann A.M."/>
            <person name="Op Den Camp H."/>
            <person name="Overmann J."/>
            <person name="Amann R."/>
            <person name="Jetten M.S.M."/>
            <person name="Mascher T."/>
            <person name="Medema M.H."/>
            <person name="Devos D.P."/>
            <person name="Kaster A.-K."/>
            <person name="Ovreas L."/>
            <person name="Rohde M."/>
            <person name="Galperin M.Y."/>
            <person name="Jogler C."/>
        </authorList>
    </citation>
    <scope>NUCLEOTIDE SEQUENCE [LARGE SCALE GENOMIC DNA]</scope>
    <source>
        <strain evidence="2 3">Pan14r</strain>
    </source>
</reference>
<comment type="caution">
    <text evidence="2">The sequence shown here is derived from an EMBL/GenBank/DDBJ whole genome shotgun (WGS) entry which is preliminary data.</text>
</comment>
<feature type="chain" id="PRO_5023023072" evidence="1">
    <location>
        <begin position="22"/>
        <end position="268"/>
    </location>
</feature>
<dbReference type="OrthoDB" id="5943at2"/>
<dbReference type="Proteomes" id="UP000317238">
    <property type="component" value="Unassembled WGS sequence"/>
</dbReference>
<dbReference type="InterPro" id="IPR019613">
    <property type="entry name" value="DUF4198"/>
</dbReference>
<proteinExistence type="predicted"/>
<protein>
    <submittedName>
        <fullName evidence="2">Nickel uptake substrate-specific transmembrane region</fullName>
    </submittedName>
</protein>
<dbReference type="Pfam" id="PF10670">
    <property type="entry name" value="DUF4198"/>
    <property type="match status" value="1"/>
</dbReference>
<keyword evidence="2" id="KW-0812">Transmembrane</keyword>
<keyword evidence="3" id="KW-1185">Reference proteome</keyword>
<evidence type="ECO:0000313" key="3">
    <source>
        <dbReference type="Proteomes" id="UP000317238"/>
    </source>
</evidence>
<evidence type="ECO:0000313" key="2">
    <source>
        <dbReference type="EMBL" id="TWT70606.1"/>
    </source>
</evidence>
<keyword evidence="1" id="KW-0732">Signal</keyword>
<evidence type="ECO:0000256" key="1">
    <source>
        <dbReference type="SAM" id="SignalP"/>
    </source>
</evidence>
<accession>A0A5C5Y4A4</accession>
<sequence length="268" mass="29771" precursor="true">MHRFLLTILAAGCLIPITASAHKTWLLPSQTVFSGNDPWLTVDAAVSNDLFYFNHFPLGLEGLQITAPDGNSVEPENAAQLKYRSVFDVPLTQRGTYRIARVSNGVFAGYELNGERKRWRGKPESMATEIPKEATNLRVTESVSRIETFVSNGPLTTENLQPTGNGIELVPITHPNDLFEGEQATFRLVVNAEPSKGQEVTILRGGTRYRNAQDEIHVTTDANGEFQITWPKPGMYWIETSIQDSHTSVDQANSRRLGYTATLEVLPQ</sequence>
<dbReference type="RefSeq" id="WP_146439409.1">
    <property type="nucleotide sequence ID" value="NZ_SJPL01000001.1"/>
</dbReference>
<feature type="signal peptide" evidence="1">
    <location>
        <begin position="1"/>
        <end position="21"/>
    </location>
</feature>
<name>A0A5C5Y4A4_9PLAN</name>
<keyword evidence="2" id="KW-0472">Membrane</keyword>
<dbReference type="AlphaFoldDB" id="A0A5C5Y4A4"/>
<dbReference type="EMBL" id="SJPL01000001">
    <property type="protein sequence ID" value="TWT70606.1"/>
    <property type="molecule type" value="Genomic_DNA"/>
</dbReference>
<organism evidence="2 3">
    <name type="scientific">Crateriforma conspicua</name>
    <dbReference type="NCBI Taxonomy" id="2527996"/>
    <lineage>
        <taxon>Bacteria</taxon>
        <taxon>Pseudomonadati</taxon>
        <taxon>Planctomycetota</taxon>
        <taxon>Planctomycetia</taxon>
        <taxon>Planctomycetales</taxon>
        <taxon>Planctomycetaceae</taxon>
        <taxon>Crateriforma</taxon>
    </lineage>
</organism>